<protein>
    <submittedName>
        <fullName evidence="1">Uncharacterized protein</fullName>
    </submittedName>
</protein>
<evidence type="ECO:0000313" key="2">
    <source>
        <dbReference type="Proteomes" id="UP000095192"/>
    </source>
</evidence>
<comment type="caution">
    <text evidence="1">The sequence shown here is derived from an EMBL/GenBank/DDBJ whole genome shotgun (WGS) entry which is preliminary data.</text>
</comment>
<dbReference type="GeneID" id="34622364"/>
<name>A0A1D3D1F1_9EIME</name>
<proteinExistence type="predicted"/>
<dbReference type="AlphaFoldDB" id="A0A1D3D1F1"/>
<dbReference type="InterPro" id="IPR056352">
    <property type="entry name" value="Microp_apicomplexa_13"/>
</dbReference>
<dbReference type="EMBL" id="JROU02001152">
    <property type="protein sequence ID" value="OEH77276.1"/>
    <property type="molecule type" value="Genomic_DNA"/>
</dbReference>
<evidence type="ECO:0000313" key="1">
    <source>
        <dbReference type="EMBL" id="OEH77276.1"/>
    </source>
</evidence>
<dbReference type="VEuPathDB" id="ToxoDB:LOC34622364"/>
<dbReference type="Proteomes" id="UP000095192">
    <property type="component" value="Unassembled WGS sequence"/>
</dbReference>
<organism evidence="1 2">
    <name type="scientific">Cyclospora cayetanensis</name>
    <dbReference type="NCBI Taxonomy" id="88456"/>
    <lineage>
        <taxon>Eukaryota</taxon>
        <taxon>Sar</taxon>
        <taxon>Alveolata</taxon>
        <taxon>Apicomplexa</taxon>
        <taxon>Conoidasida</taxon>
        <taxon>Coccidia</taxon>
        <taxon>Eucoccidiorida</taxon>
        <taxon>Eimeriorina</taxon>
        <taxon>Eimeriidae</taxon>
        <taxon>Cyclospora</taxon>
    </lineage>
</organism>
<dbReference type="VEuPathDB" id="ToxoDB:cyc_06126"/>
<sequence>MKWLEDAKRDLFRRGSPAFRVGVWVAGLGGALVWIYFEERNKPINERILFLPSKREVAMDKAEIEAWNQRLSGSKLLPVEGGEGHQKQQEQGVEAARSKVLADIKRQPEAGKKEQHQGWISSVLGMNYNASTEHAKHKKLPLLFDK</sequence>
<reference evidence="1 2" key="1">
    <citation type="journal article" date="2016" name="BMC Genomics">
        <title>Comparative genomics reveals Cyclospora cayetanensis possesses coccidia-like metabolism and invasion components but unique surface antigens.</title>
        <authorList>
            <person name="Liu S."/>
            <person name="Wang L."/>
            <person name="Zheng H."/>
            <person name="Xu Z."/>
            <person name="Roellig D.M."/>
            <person name="Li N."/>
            <person name="Frace M.A."/>
            <person name="Tang K."/>
            <person name="Arrowood M.J."/>
            <person name="Moss D.M."/>
            <person name="Zhang L."/>
            <person name="Feng Y."/>
            <person name="Xiao L."/>
        </authorList>
    </citation>
    <scope>NUCLEOTIDE SEQUENCE [LARGE SCALE GENOMIC DNA]</scope>
    <source>
        <strain evidence="1 2">CHN_HEN01</strain>
    </source>
</reference>
<keyword evidence="2" id="KW-1185">Reference proteome</keyword>
<gene>
    <name evidence="1" type="ORF">cyc_06126</name>
</gene>
<dbReference type="Pfam" id="PF23523">
    <property type="entry name" value="Microp_apicomplexa_13"/>
    <property type="match status" value="1"/>
</dbReference>
<accession>A0A1D3D1F1</accession>
<dbReference type="OrthoDB" id="346855at2759"/>